<proteinExistence type="predicted"/>
<gene>
    <name evidence="2" type="ORF">ISN45_Aa03g019230</name>
</gene>
<reference evidence="2 3" key="1">
    <citation type="submission" date="2020-12" db="EMBL/GenBank/DDBJ databases">
        <title>Concerted genomic and epigenomic changes stabilize Arabidopsis allopolyploids.</title>
        <authorList>
            <person name="Chen Z."/>
        </authorList>
    </citation>
    <scope>NUCLEOTIDE SEQUENCE [LARGE SCALE GENOMIC DNA]</scope>
    <source>
        <strain evidence="2">Allo738</strain>
        <tissue evidence="2">Leaf</tissue>
    </source>
</reference>
<feature type="region of interest" description="Disordered" evidence="1">
    <location>
        <begin position="1"/>
        <end position="86"/>
    </location>
</feature>
<dbReference type="AlphaFoldDB" id="A0A8T2AUU0"/>
<keyword evidence="3" id="KW-1185">Reference proteome</keyword>
<accession>A0A8T2AUU0</accession>
<sequence>MRRLPPWMLGGASTGVAAAPNGSEAEAPKKKAEKRPKRVQKPKETDINLNSEEPKRVRRKIREEAKRNSNGPEMIQSVTGPEDDDLTVDDLLSFAHEYVQSDEDETRKERERSLSVSETTLVLDESNTTTSSQGATKDPTADEMLELLMGPFFKKR</sequence>
<feature type="compositionally biased region" description="Polar residues" evidence="1">
    <location>
        <begin position="68"/>
        <end position="79"/>
    </location>
</feature>
<evidence type="ECO:0000313" key="3">
    <source>
        <dbReference type="Proteomes" id="UP000694240"/>
    </source>
</evidence>
<dbReference type="PANTHER" id="PTHR36756">
    <property type="entry name" value="EXPRESSED PROTEIN"/>
    <property type="match status" value="1"/>
</dbReference>
<dbReference type="Proteomes" id="UP000694240">
    <property type="component" value="Chromosome 8"/>
</dbReference>
<protein>
    <submittedName>
        <fullName evidence="2">Uncharacterized protein</fullName>
    </submittedName>
</protein>
<dbReference type="PANTHER" id="PTHR36756:SF1">
    <property type="entry name" value="EXPRESSED PROTEIN"/>
    <property type="match status" value="1"/>
</dbReference>
<comment type="caution">
    <text evidence="2">The sequence shown here is derived from an EMBL/GenBank/DDBJ whole genome shotgun (WGS) entry which is preliminary data.</text>
</comment>
<feature type="compositionally biased region" description="Polar residues" evidence="1">
    <location>
        <begin position="114"/>
        <end position="135"/>
    </location>
</feature>
<evidence type="ECO:0000313" key="2">
    <source>
        <dbReference type="EMBL" id="KAG7577666.1"/>
    </source>
</evidence>
<feature type="compositionally biased region" description="Basic residues" evidence="1">
    <location>
        <begin position="31"/>
        <end position="40"/>
    </location>
</feature>
<evidence type="ECO:0000256" key="1">
    <source>
        <dbReference type="SAM" id="MobiDB-lite"/>
    </source>
</evidence>
<organism evidence="2 3">
    <name type="scientific">Arabidopsis thaliana x Arabidopsis arenosa</name>
    <dbReference type="NCBI Taxonomy" id="1240361"/>
    <lineage>
        <taxon>Eukaryota</taxon>
        <taxon>Viridiplantae</taxon>
        <taxon>Streptophyta</taxon>
        <taxon>Embryophyta</taxon>
        <taxon>Tracheophyta</taxon>
        <taxon>Spermatophyta</taxon>
        <taxon>Magnoliopsida</taxon>
        <taxon>eudicotyledons</taxon>
        <taxon>Gunneridae</taxon>
        <taxon>Pentapetalae</taxon>
        <taxon>rosids</taxon>
        <taxon>malvids</taxon>
        <taxon>Brassicales</taxon>
        <taxon>Brassicaceae</taxon>
        <taxon>Camelineae</taxon>
        <taxon>Arabidopsis</taxon>
    </lineage>
</organism>
<dbReference type="EMBL" id="JAEFBK010000008">
    <property type="protein sequence ID" value="KAG7577666.1"/>
    <property type="molecule type" value="Genomic_DNA"/>
</dbReference>
<name>A0A8T2AUU0_9BRAS</name>
<feature type="region of interest" description="Disordered" evidence="1">
    <location>
        <begin position="100"/>
        <end position="141"/>
    </location>
</feature>